<evidence type="ECO:0000256" key="3">
    <source>
        <dbReference type="ARBA" id="ARBA00022679"/>
    </source>
</evidence>
<evidence type="ECO:0000259" key="6">
    <source>
        <dbReference type="SMART" id="SM00387"/>
    </source>
</evidence>
<keyword evidence="5" id="KW-0902">Two-component regulatory system</keyword>
<feature type="domain" description="Histidine kinase/HSP90-like ATPase" evidence="6">
    <location>
        <begin position="322"/>
        <end position="416"/>
    </location>
</feature>
<comment type="caution">
    <text evidence="7">The sequence shown here is derived from an EMBL/GenBank/DDBJ whole genome shotgun (WGS) entry which is preliminary data.</text>
</comment>
<dbReference type="Pfam" id="PF02518">
    <property type="entry name" value="HATPase_c"/>
    <property type="match status" value="1"/>
</dbReference>
<evidence type="ECO:0000256" key="1">
    <source>
        <dbReference type="ARBA" id="ARBA00000085"/>
    </source>
</evidence>
<reference evidence="8" key="1">
    <citation type="journal article" date="2019" name="Int. J. Syst. Evol. Microbiol.">
        <title>The Global Catalogue of Microorganisms (GCM) 10K type strain sequencing project: providing services to taxonomists for standard genome sequencing and annotation.</title>
        <authorList>
            <consortium name="The Broad Institute Genomics Platform"/>
            <consortium name="The Broad Institute Genome Sequencing Center for Infectious Disease"/>
            <person name="Wu L."/>
            <person name="Ma J."/>
        </authorList>
    </citation>
    <scope>NUCLEOTIDE SEQUENCE [LARGE SCALE GENOMIC DNA]</scope>
    <source>
        <strain evidence="8">KCTC 32998</strain>
    </source>
</reference>
<dbReference type="Proteomes" id="UP000646745">
    <property type="component" value="Unassembled WGS sequence"/>
</dbReference>
<accession>A0ABQ3E0Y4</accession>
<comment type="catalytic activity">
    <reaction evidence="1">
        <text>ATP + protein L-histidine = ADP + protein N-phospho-L-histidine.</text>
        <dbReference type="EC" id="2.7.13.3"/>
    </reaction>
</comment>
<sequence length="421" mass="46939">MAATAILRVSMATIRADQRMSETAEHSAAEEVWVRVPALLCRERTIQSALDAIAGDIARIVPYTHADLCLFDTPGWVVSHEVGISTYWSERRTRLDCSPVRDVLTGALPYMLTDNAMNDPRQTFDGACCEPIYRHELRSRVHVPLYGMGRVIGTFNISHHEANRYASTTLELATRLSGLLAPAFQALHIDASLCRMQRTRAETQAREEGLRRGSLQLTQTLEQERQRIGMDLHDQTLAELTRLLREVDGSDLPLSREMLVERLANCIDDLRGIIETASPKLLDLFGFTHAVRDHLERAAESDGLQVDITDTTEGAPDQLPSTVRTALYRIVQEAINNAARHARAGRIWVNVMRNFGGALWITVRDDGCGLDRGNYREHSRSCGLDHMRTRARLIAAELDVFDEAGTCVSITLSSPDVAGRT</sequence>
<dbReference type="PANTHER" id="PTHR24421:SF10">
    <property type="entry name" value="NITRATE_NITRITE SENSOR PROTEIN NARQ"/>
    <property type="match status" value="1"/>
</dbReference>
<dbReference type="PANTHER" id="PTHR24421">
    <property type="entry name" value="NITRATE/NITRITE SENSOR PROTEIN NARX-RELATED"/>
    <property type="match status" value="1"/>
</dbReference>
<dbReference type="GO" id="GO:0016301">
    <property type="term" value="F:kinase activity"/>
    <property type="evidence" value="ECO:0007669"/>
    <property type="project" value="UniProtKB-KW"/>
</dbReference>
<protein>
    <recommendedName>
        <fullName evidence="2">histidine kinase</fullName>
        <ecNumber evidence="2">2.7.13.3</ecNumber>
    </recommendedName>
</protein>
<keyword evidence="8" id="KW-1185">Reference proteome</keyword>
<dbReference type="InterPro" id="IPR050482">
    <property type="entry name" value="Sensor_HK_TwoCompSys"/>
</dbReference>
<organism evidence="7 8">
    <name type="scientific">Salinicola rhizosphaerae</name>
    <dbReference type="NCBI Taxonomy" id="1443141"/>
    <lineage>
        <taxon>Bacteria</taxon>
        <taxon>Pseudomonadati</taxon>
        <taxon>Pseudomonadota</taxon>
        <taxon>Gammaproteobacteria</taxon>
        <taxon>Oceanospirillales</taxon>
        <taxon>Halomonadaceae</taxon>
        <taxon>Salinicola</taxon>
    </lineage>
</organism>
<evidence type="ECO:0000256" key="4">
    <source>
        <dbReference type="ARBA" id="ARBA00022777"/>
    </source>
</evidence>
<dbReference type="EMBL" id="BMZI01000004">
    <property type="protein sequence ID" value="GHB19939.1"/>
    <property type="molecule type" value="Genomic_DNA"/>
</dbReference>
<dbReference type="Gene3D" id="3.30.565.10">
    <property type="entry name" value="Histidine kinase-like ATPase, C-terminal domain"/>
    <property type="match status" value="1"/>
</dbReference>
<dbReference type="InterPro" id="IPR036890">
    <property type="entry name" value="HATPase_C_sf"/>
</dbReference>
<gene>
    <name evidence="7" type="ORF">GCM10009038_18320</name>
</gene>
<name>A0ABQ3E0Y4_9GAMM</name>
<proteinExistence type="predicted"/>
<evidence type="ECO:0000313" key="8">
    <source>
        <dbReference type="Proteomes" id="UP000646745"/>
    </source>
</evidence>
<evidence type="ECO:0000256" key="5">
    <source>
        <dbReference type="ARBA" id="ARBA00023012"/>
    </source>
</evidence>
<dbReference type="SUPFAM" id="SSF55874">
    <property type="entry name" value="ATPase domain of HSP90 chaperone/DNA topoisomerase II/histidine kinase"/>
    <property type="match status" value="1"/>
</dbReference>
<dbReference type="SMART" id="SM00387">
    <property type="entry name" value="HATPase_c"/>
    <property type="match status" value="1"/>
</dbReference>
<keyword evidence="3" id="KW-0808">Transferase</keyword>
<evidence type="ECO:0000256" key="2">
    <source>
        <dbReference type="ARBA" id="ARBA00012438"/>
    </source>
</evidence>
<dbReference type="InterPro" id="IPR003594">
    <property type="entry name" value="HATPase_dom"/>
</dbReference>
<dbReference type="InterPro" id="IPR029016">
    <property type="entry name" value="GAF-like_dom_sf"/>
</dbReference>
<keyword evidence="4 7" id="KW-0418">Kinase</keyword>
<dbReference type="CDD" id="cd16917">
    <property type="entry name" value="HATPase_UhpB-NarQ-NarX-like"/>
    <property type="match status" value="1"/>
</dbReference>
<evidence type="ECO:0000313" key="7">
    <source>
        <dbReference type="EMBL" id="GHB19939.1"/>
    </source>
</evidence>
<dbReference type="Gene3D" id="3.30.450.40">
    <property type="match status" value="1"/>
</dbReference>
<dbReference type="EC" id="2.7.13.3" evidence="2"/>
<dbReference type="SUPFAM" id="SSF55781">
    <property type="entry name" value="GAF domain-like"/>
    <property type="match status" value="1"/>
</dbReference>